<reference evidence="8" key="1">
    <citation type="submission" date="2016-06" db="EMBL/GenBank/DDBJ databases">
        <authorList>
            <person name="Varghese N."/>
        </authorList>
    </citation>
    <scope>NUCLEOTIDE SEQUENCE [LARGE SCALE GENOMIC DNA]</scope>
    <source>
        <strain evidence="8">DSM 45555</strain>
    </source>
</reference>
<keyword evidence="8" id="KW-1185">Reference proteome</keyword>
<feature type="DNA-binding region" description="OmpR/PhoB-type" evidence="5">
    <location>
        <begin position="6"/>
        <end position="110"/>
    </location>
</feature>
<dbReference type="Pfam" id="PF03704">
    <property type="entry name" value="BTAD"/>
    <property type="match status" value="1"/>
</dbReference>
<evidence type="ECO:0000256" key="5">
    <source>
        <dbReference type="PROSITE-ProRule" id="PRU01091"/>
    </source>
</evidence>
<keyword evidence="2" id="KW-0805">Transcription regulation</keyword>
<dbReference type="GO" id="GO:0000160">
    <property type="term" value="P:phosphorelay signal transduction system"/>
    <property type="evidence" value="ECO:0007669"/>
    <property type="project" value="InterPro"/>
</dbReference>
<dbReference type="GO" id="GO:0006355">
    <property type="term" value="P:regulation of DNA-templated transcription"/>
    <property type="evidence" value="ECO:0007669"/>
    <property type="project" value="InterPro"/>
</dbReference>
<dbReference type="Proteomes" id="UP000198551">
    <property type="component" value="Unassembled WGS sequence"/>
</dbReference>
<dbReference type="InterPro" id="IPR027417">
    <property type="entry name" value="P-loop_NTPase"/>
</dbReference>
<evidence type="ECO:0000313" key="8">
    <source>
        <dbReference type="Proteomes" id="UP000198551"/>
    </source>
</evidence>
<dbReference type="EMBL" id="FMCV01000029">
    <property type="protein sequence ID" value="SCF44068.1"/>
    <property type="molecule type" value="Genomic_DNA"/>
</dbReference>
<dbReference type="InterPro" id="IPR051677">
    <property type="entry name" value="AfsR-DnrI-RedD_regulator"/>
</dbReference>
<dbReference type="InterPro" id="IPR001867">
    <property type="entry name" value="OmpR/PhoB-type_DNA-bd"/>
</dbReference>
<accession>A0A1C5AFR3</accession>
<dbReference type="PANTHER" id="PTHR35807">
    <property type="entry name" value="TRANSCRIPTIONAL REGULATOR REDD-RELATED"/>
    <property type="match status" value="1"/>
</dbReference>
<dbReference type="SUPFAM" id="SSF48452">
    <property type="entry name" value="TPR-like"/>
    <property type="match status" value="1"/>
</dbReference>
<dbReference type="InterPro" id="IPR016032">
    <property type="entry name" value="Sig_transdc_resp-reg_C-effctor"/>
</dbReference>
<dbReference type="PANTHER" id="PTHR35807:SF1">
    <property type="entry name" value="TRANSCRIPTIONAL REGULATOR REDD"/>
    <property type="match status" value="1"/>
</dbReference>
<dbReference type="InterPro" id="IPR011990">
    <property type="entry name" value="TPR-like_helical_dom_sf"/>
</dbReference>
<dbReference type="Gene3D" id="1.25.40.10">
    <property type="entry name" value="Tetratricopeptide repeat domain"/>
    <property type="match status" value="1"/>
</dbReference>
<dbReference type="SMART" id="SM00862">
    <property type="entry name" value="Trans_reg_C"/>
    <property type="match status" value="1"/>
</dbReference>
<dbReference type="InterPro" id="IPR041664">
    <property type="entry name" value="AAA_16"/>
</dbReference>
<proteinExistence type="inferred from homology"/>
<dbReference type="Pfam" id="PF13191">
    <property type="entry name" value="AAA_16"/>
    <property type="match status" value="1"/>
</dbReference>
<dbReference type="PROSITE" id="PS51755">
    <property type="entry name" value="OMPR_PHOB"/>
    <property type="match status" value="1"/>
</dbReference>
<comment type="similarity">
    <text evidence="1">Belongs to the AfsR/DnrI/RedD regulatory family.</text>
</comment>
<name>A0A1C5AFR3_9ACTN</name>
<gene>
    <name evidence="7" type="ORF">GA0070215_12936</name>
</gene>
<evidence type="ECO:0000259" key="6">
    <source>
        <dbReference type="PROSITE" id="PS51755"/>
    </source>
</evidence>
<dbReference type="SMART" id="SM01043">
    <property type="entry name" value="BTAD"/>
    <property type="match status" value="1"/>
</dbReference>
<evidence type="ECO:0000256" key="3">
    <source>
        <dbReference type="ARBA" id="ARBA00023125"/>
    </source>
</evidence>
<feature type="domain" description="OmpR/PhoB-type" evidence="6">
    <location>
        <begin position="6"/>
        <end position="110"/>
    </location>
</feature>
<evidence type="ECO:0000256" key="4">
    <source>
        <dbReference type="ARBA" id="ARBA00023163"/>
    </source>
</evidence>
<dbReference type="InterPro" id="IPR005158">
    <property type="entry name" value="BTAD"/>
</dbReference>
<dbReference type="InterPro" id="IPR036388">
    <property type="entry name" value="WH-like_DNA-bd_sf"/>
</dbReference>
<protein>
    <submittedName>
        <fullName evidence="7">DNA-binding transcriptional activator of the SARP family</fullName>
    </submittedName>
</protein>
<keyword evidence="3 5" id="KW-0238">DNA-binding</keyword>
<dbReference type="GO" id="GO:0003677">
    <property type="term" value="F:DNA binding"/>
    <property type="evidence" value="ECO:0007669"/>
    <property type="project" value="UniProtKB-UniRule"/>
</dbReference>
<dbReference type="Gene3D" id="1.10.10.10">
    <property type="entry name" value="Winged helix-like DNA-binding domain superfamily/Winged helix DNA-binding domain"/>
    <property type="match status" value="1"/>
</dbReference>
<dbReference type="Pfam" id="PF00486">
    <property type="entry name" value="Trans_reg_C"/>
    <property type="match status" value="1"/>
</dbReference>
<evidence type="ECO:0000256" key="1">
    <source>
        <dbReference type="ARBA" id="ARBA00005820"/>
    </source>
</evidence>
<sequence>MSDEYGVSAEPGRLDLRLLGPVQIRRDGMERPLGSGRRIAVLCVLALHAGRAVSRDRLVAAVWGDDPPASATGNVYTYISTLRHLLEPGRDRWTGGRLLTSGGGTYQLHVAADSVDVVRFEALRESARAHRAAGDPVAELAAVESALRLWRGVALAGVPGPFVEAQRRRLAELRLATRQRYADLLTVAGRHDEALRVLRELAATHPARESVRATLAVPLQVAAPGVEATRTHAAAATARPGPGPARTGSSERPVLVGRRDEVRRLRRAAAGAAAGHGASIRVEGAAGIGKSALLAAALRGAARTGWAVGDEVAQRRPLGVLLECLGSALAGEPTGVALVAQLAGLDATGSDAEVADRAVEVIRRAVTAAPLVLVVDDLPWADPLTLRVWAMLGAQARRLPLLLVAAARTGATGTESVPAHERIELAPLGSDAAAALVRAAAGEPPDPQRLARILHDAAGSPYYLRHLAAAVPGDVDLAAAVDPHLAPLPEQVRHRLRTVALLAGYGLTAAGTEPAGCTLAELSAVTDRSRGDLLRTLGPALAAGVLAHGGDRLEFRHPIVARALYECTPAALRGTLHRSFAERLAACGAPPERVAAQLLAGEVPLDRATGEWLAGHIELLAERAPRIAIAALDRARTQADLEPARRLSLTAWLARLLLEQERNAVAAASWVAARTTDLDLEGEMRWVAARSYEQRGEFEAAADIAWSALREHRLPPHWTGRLKDLLTRIRPHLPGDPTAPRMSRSALVGGQIPVLR</sequence>
<dbReference type="SUPFAM" id="SSF52540">
    <property type="entry name" value="P-loop containing nucleoside triphosphate hydrolases"/>
    <property type="match status" value="1"/>
</dbReference>
<dbReference type="AlphaFoldDB" id="A0A1C5AFR3"/>
<keyword evidence="4" id="KW-0804">Transcription</keyword>
<evidence type="ECO:0000313" key="7">
    <source>
        <dbReference type="EMBL" id="SCF44068.1"/>
    </source>
</evidence>
<organism evidence="7 8">
    <name type="scientific">Micromonospora marina</name>
    <dbReference type="NCBI Taxonomy" id="307120"/>
    <lineage>
        <taxon>Bacteria</taxon>
        <taxon>Bacillati</taxon>
        <taxon>Actinomycetota</taxon>
        <taxon>Actinomycetes</taxon>
        <taxon>Micromonosporales</taxon>
        <taxon>Micromonosporaceae</taxon>
        <taxon>Micromonospora</taxon>
    </lineage>
</organism>
<dbReference type="SUPFAM" id="SSF46894">
    <property type="entry name" value="C-terminal effector domain of the bipartite response regulators"/>
    <property type="match status" value="1"/>
</dbReference>
<evidence type="ECO:0000256" key="2">
    <source>
        <dbReference type="ARBA" id="ARBA00023015"/>
    </source>
</evidence>